<dbReference type="InterPro" id="IPR011990">
    <property type="entry name" value="TPR-like_helical_dom_sf"/>
</dbReference>
<keyword evidence="5" id="KW-1185">Reference proteome</keyword>
<name>A0ABY7T3Q9_9SPHI</name>
<gene>
    <name evidence="4" type="ORF">PQO05_14415</name>
</gene>
<keyword evidence="2" id="KW-1133">Transmembrane helix</keyword>
<feature type="chain" id="PRO_5047470192" evidence="3">
    <location>
        <begin position="20"/>
        <end position="421"/>
    </location>
</feature>
<feature type="transmembrane region" description="Helical" evidence="2">
    <location>
        <begin position="314"/>
        <end position="333"/>
    </location>
</feature>
<dbReference type="SUPFAM" id="SSF48452">
    <property type="entry name" value="TPR-like"/>
    <property type="match status" value="2"/>
</dbReference>
<feature type="transmembrane region" description="Helical" evidence="2">
    <location>
        <begin position="345"/>
        <end position="366"/>
    </location>
</feature>
<sequence length="421" mass="48426">MKKLSLLIFLLFIVFTSFAQSKQVDSLKHLLTIAKQDTERLWLNNQISSKYQDLGNYPMSLSHALTSLKLAESLNLKKEIGNVYMDLSFIYGSQKDKEKSIEYELKAQQLFSTINEPVNLAIATYVLSSAYADNHQYQLALKYAQLAYQMVKNLGNRMTVLQQCEALTTLGQAHFGLHNYLVAQGYYQQSLVNAIKAKSNYGMFINYQGLSALFNSNGKTDSCIYYTKKELETAKLVPYLPGVIEANELLAKLYATTDPKQAIGYYQHALLLKDSTFNEQKIRQVQNLTYNEQQRQRELQEEKEKQLEERKENLQLSAIALFIVVFLLVALLLSRTRTHRRIIEFMSVLSLLLIFEFITLLIHPWVEKLTNHTPVFELLILVALAAVLVPLHHNLTHWLKEKLVHAQEKVVGKIDEEQTEE</sequence>
<dbReference type="Gene3D" id="1.25.40.10">
    <property type="entry name" value="Tetratricopeptide repeat domain"/>
    <property type="match status" value="2"/>
</dbReference>
<accession>A0ABY7T3Q9</accession>
<dbReference type="Proteomes" id="UP001216139">
    <property type="component" value="Chromosome"/>
</dbReference>
<feature type="signal peptide" evidence="3">
    <location>
        <begin position="1"/>
        <end position="19"/>
    </location>
</feature>
<dbReference type="PANTHER" id="PTHR10098">
    <property type="entry name" value="RAPSYN-RELATED"/>
    <property type="match status" value="1"/>
</dbReference>
<dbReference type="EMBL" id="CP117167">
    <property type="protein sequence ID" value="WCT09922.1"/>
    <property type="molecule type" value="Genomic_DNA"/>
</dbReference>
<feature type="transmembrane region" description="Helical" evidence="2">
    <location>
        <begin position="372"/>
        <end position="391"/>
    </location>
</feature>
<evidence type="ECO:0000256" key="3">
    <source>
        <dbReference type="SAM" id="SignalP"/>
    </source>
</evidence>
<feature type="coiled-coil region" evidence="1">
    <location>
        <begin position="285"/>
        <end position="317"/>
    </location>
</feature>
<proteinExistence type="predicted"/>
<protein>
    <submittedName>
        <fullName evidence="4">Tetratricopeptide repeat protein</fullName>
    </submittedName>
</protein>
<keyword evidence="2" id="KW-0812">Transmembrane</keyword>
<organism evidence="4 5">
    <name type="scientific">Mucilaginibacter jinjuensis</name>
    <dbReference type="NCBI Taxonomy" id="1176721"/>
    <lineage>
        <taxon>Bacteria</taxon>
        <taxon>Pseudomonadati</taxon>
        <taxon>Bacteroidota</taxon>
        <taxon>Sphingobacteriia</taxon>
        <taxon>Sphingobacteriales</taxon>
        <taxon>Sphingobacteriaceae</taxon>
        <taxon>Mucilaginibacter</taxon>
    </lineage>
</organism>
<evidence type="ECO:0000313" key="5">
    <source>
        <dbReference type="Proteomes" id="UP001216139"/>
    </source>
</evidence>
<keyword evidence="3" id="KW-0732">Signal</keyword>
<evidence type="ECO:0000256" key="2">
    <source>
        <dbReference type="SAM" id="Phobius"/>
    </source>
</evidence>
<reference evidence="4 5" key="1">
    <citation type="submission" date="2023-02" db="EMBL/GenBank/DDBJ databases">
        <title>Genome sequence of Mucilaginibacter jinjuensis strain KACC 16571.</title>
        <authorList>
            <person name="Kim S."/>
            <person name="Heo J."/>
            <person name="Kwon S.-W."/>
        </authorList>
    </citation>
    <scope>NUCLEOTIDE SEQUENCE [LARGE SCALE GENOMIC DNA]</scope>
    <source>
        <strain evidence="4 5">KACC 16571</strain>
    </source>
</reference>
<evidence type="ECO:0000313" key="4">
    <source>
        <dbReference type="EMBL" id="WCT09922.1"/>
    </source>
</evidence>
<dbReference type="RefSeq" id="WP_273628017.1">
    <property type="nucleotide sequence ID" value="NZ_CP117167.1"/>
</dbReference>
<keyword evidence="2" id="KW-0472">Membrane</keyword>
<keyword evidence="1" id="KW-0175">Coiled coil</keyword>
<evidence type="ECO:0000256" key="1">
    <source>
        <dbReference type="SAM" id="Coils"/>
    </source>
</evidence>